<dbReference type="Gene3D" id="3.90.550.10">
    <property type="entry name" value="Spore Coat Polysaccharide Biosynthesis Protein SpsA, Chain A"/>
    <property type="match status" value="1"/>
</dbReference>
<sequence>MIQNKKILALIPARGGSKGVPGKNILVVQDKPLIAWTIEEAKKSKYIDRVVLSSEDEEIIKVADQWGCDIPFVRPANLAKDDTPGIDPVLHALDHLPDYDYVIMLQPTSPLRSVEDIDNAIEYCFSKNALCCVSVCRTSENPYWMYKVIDGNLRPIVNDNETMYLRRQDLPPTFILNGAIYIANCNWLKESKSFLTDKTVAYIMDSARSLDIDNEIDFVLLEYYLGLRC</sequence>
<evidence type="ECO:0000313" key="2">
    <source>
        <dbReference type="Proteomes" id="UP000078454"/>
    </source>
</evidence>
<dbReference type="InterPro" id="IPR003329">
    <property type="entry name" value="Cytidylyl_trans"/>
</dbReference>
<keyword evidence="2" id="KW-1185">Reference proteome</keyword>
<name>A0A198A021_9BACL</name>
<dbReference type="CDD" id="cd02513">
    <property type="entry name" value="CMP-NeuAc_Synthase"/>
    <property type="match status" value="1"/>
</dbReference>
<reference evidence="1 2" key="1">
    <citation type="submission" date="2016-05" db="EMBL/GenBank/DDBJ databases">
        <title>Paenibacillus sp. 1ZS3-15 nov., isolated from the rhizosphere soil.</title>
        <authorList>
            <person name="Zhang X.X."/>
            <person name="Zhang J."/>
        </authorList>
    </citation>
    <scope>NUCLEOTIDE SEQUENCE [LARGE SCALE GENOMIC DNA]</scope>
    <source>
        <strain evidence="1 2">1ZS3-15</strain>
    </source>
</reference>
<dbReference type="AlphaFoldDB" id="A0A198A021"/>
<dbReference type="OrthoDB" id="9805604at2"/>
<dbReference type="Proteomes" id="UP000078454">
    <property type="component" value="Unassembled WGS sequence"/>
</dbReference>
<dbReference type="PANTHER" id="PTHR21485:SF6">
    <property type="entry name" value="N-ACYLNEURAMINATE CYTIDYLYLTRANSFERASE-RELATED"/>
    <property type="match status" value="1"/>
</dbReference>
<evidence type="ECO:0000313" key="1">
    <source>
        <dbReference type="EMBL" id="OAS14520.1"/>
    </source>
</evidence>
<organism evidence="1 2">
    <name type="scientific">Paenibacillus oryzisoli</name>
    <dbReference type="NCBI Taxonomy" id="1850517"/>
    <lineage>
        <taxon>Bacteria</taxon>
        <taxon>Bacillati</taxon>
        <taxon>Bacillota</taxon>
        <taxon>Bacilli</taxon>
        <taxon>Bacillales</taxon>
        <taxon>Paenibacillaceae</taxon>
        <taxon>Paenibacillus</taxon>
    </lineage>
</organism>
<dbReference type="RefSeq" id="WP_068669504.1">
    <property type="nucleotide sequence ID" value="NZ_LYPB01000089.1"/>
</dbReference>
<gene>
    <name evidence="1" type="ORF">A8708_34035</name>
</gene>
<keyword evidence="1" id="KW-0808">Transferase</keyword>
<dbReference type="InterPro" id="IPR050793">
    <property type="entry name" value="CMP-NeuNAc_synthase"/>
</dbReference>
<keyword evidence="1" id="KW-0548">Nucleotidyltransferase</keyword>
<protein>
    <submittedName>
        <fullName evidence="1">Acylneuraminate cytidylyltransferase</fullName>
    </submittedName>
</protein>
<comment type="caution">
    <text evidence="1">The sequence shown here is derived from an EMBL/GenBank/DDBJ whole genome shotgun (WGS) entry which is preliminary data.</text>
</comment>
<dbReference type="SUPFAM" id="SSF53448">
    <property type="entry name" value="Nucleotide-diphospho-sugar transferases"/>
    <property type="match status" value="1"/>
</dbReference>
<dbReference type="EMBL" id="LYPB01000089">
    <property type="protein sequence ID" value="OAS14520.1"/>
    <property type="molecule type" value="Genomic_DNA"/>
</dbReference>
<dbReference type="PANTHER" id="PTHR21485">
    <property type="entry name" value="HAD SUPERFAMILY MEMBERS CMAS AND KDSC"/>
    <property type="match status" value="1"/>
</dbReference>
<dbReference type="GO" id="GO:0008781">
    <property type="term" value="F:N-acylneuraminate cytidylyltransferase activity"/>
    <property type="evidence" value="ECO:0007669"/>
    <property type="project" value="TreeGrafter"/>
</dbReference>
<dbReference type="InterPro" id="IPR029044">
    <property type="entry name" value="Nucleotide-diphossugar_trans"/>
</dbReference>
<dbReference type="Pfam" id="PF02348">
    <property type="entry name" value="CTP_transf_3"/>
    <property type="match status" value="1"/>
</dbReference>
<accession>A0A198A021</accession>
<proteinExistence type="predicted"/>
<dbReference type="STRING" id="1850517.A8708_34035"/>